<feature type="transmembrane region" description="Helical" evidence="8">
    <location>
        <begin position="209"/>
        <end position="232"/>
    </location>
</feature>
<evidence type="ECO:0008006" key="11">
    <source>
        <dbReference type="Google" id="ProtNLM"/>
    </source>
</evidence>
<dbReference type="Gene3D" id="1.20.1740.10">
    <property type="entry name" value="Amino acid/polyamine transporter I"/>
    <property type="match status" value="1"/>
</dbReference>
<dbReference type="PANTHER" id="PTHR32195:SF26">
    <property type="entry name" value="TRYPTOPHAN OR TYROSINE TRANSPORTER PROTEIN"/>
    <property type="match status" value="1"/>
</dbReference>
<keyword evidence="6 8" id="KW-1133">Transmembrane helix</keyword>
<evidence type="ECO:0000313" key="10">
    <source>
        <dbReference type="Proteomes" id="UP000229030"/>
    </source>
</evidence>
<feature type="transmembrane region" description="Helical" evidence="8">
    <location>
        <begin position="353"/>
        <end position="371"/>
    </location>
</feature>
<evidence type="ECO:0000256" key="7">
    <source>
        <dbReference type="ARBA" id="ARBA00023136"/>
    </source>
</evidence>
<evidence type="ECO:0000256" key="5">
    <source>
        <dbReference type="ARBA" id="ARBA00022692"/>
    </source>
</evidence>
<evidence type="ECO:0000256" key="1">
    <source>
        <dbReference type="ARBA" id="ARBA00004429"/>
    </source>
</evidence>
<evidence type="ECO:0000256" key="3">
    <source>
        <dbReference type="ARBA" id="ARBA00022475"/>
    </source>
</evidence>
<evidence type="ECO:0000256" key="2">
    <source>
        <dbReference type="ARBA" id="ARBA00022448"/>
    </source>
</evidence>
<dbReference type="Proteomes" id="UP000229030">
    <property type="component" value="Unassembled WGS sequence"/>
</dbReference>
<dbReference type="GO" id="GO:0005886">
    <property type="term" value="C:plasma membrane"/>
    <property type="evidence" value="ECO:0007669"/>
    <property type="project" value="UniProtKB-SubCell"/>
</dbReference>
<feature type="transmembrane region" description="Helical" evidence="8">
    <location>
        <begin position="287"/>
        <end position="306"/>
    </location>
</feature>
<name>A0A2M7DEW7_9BACT</name>
<feature type="transmembrane region" description="Helical" evidence="8">
    <location>
        <begin position="78"/>
        <end position="100"/>
    </location>
</feature>
<dbReference type="PANTHER" id="PTHR32195">
    <property type="entry name" value="OS07G0662800 PROTEIN"/>
    <property type="match status" value="1"/>
</dbReference>
<feature type="transmembrane region" description="Helical" evidence="8">
    <location>
        <begin position="143"/>
        <end position="163"/>
    </location>
</feature>
<keyword evidence="4" id="KW-0997">Cell inner membrane</keyword>
<sequence>MSKSILAFFTIVGTIVGAGVFALPYIFSQSGVITCLVYFLILTPVVVLLHLFFGEITLRTKEEQRLSGYAQKYLGKKVKHIAAASIIVGVLGSLVVYIILAGDFLSILFPQWLSPAQYSIIAWGGLAFLVFLGTRSVAWGEVLMTSGFFLVVAVILVVCLPHFKTANLLFFNPAKIVLPFGIIMFSLVGWSAVSEVEDLLTDKRKLKKIIIGAVCLSAIFYCLFAIIISGVTSQQTSQEALKGLVPVLGYKVMIFGALFGLLAVATSFLTLANYLKNTFTFDYKQPRYLAFCLACVLPLFLFLLGFRDFIGVISFLGAIMGLIEGAALILIYLKAKKTGDRIPEYALKIPKFAPYLMLFILFFGAMAQLFYR</sequence>
<evidence type="ECO:0000313" key="9">
    <source>
        <dbReference type="EMBL" id="PIV47403.1"/>
    </source>
</evidence>
<keyword evidence="7 8" id="KW-0472">Membrane</keyword>
<evidence type="ECO:0000256" key="6">
    <source>
        <dbReference type="ARBA" id="ARBA00022989"/>
    </source>
</evidence>
<dbReference type="EMBL" id="PETV01000004">
    <property type="protein sequence ID" value="PIV47403.1"/>
    <property type="molecule type" value="Genomic_DNA"/>
</dbReference>
<keyword evidence="2" id="KW-0813">Transport</keyword>
<gene>
    <name evidence="9" type="ORF">COS21_00200</name>
</gene>
<evidence type="ECO:0000256" key="8">
    <source>
        <dbReference type="SAM" id="Phobius"/>
    </source>
</evidence>
<feature type="transmembrane region" description="Helical" evidence="8">
    <location>
        <begin position="312"/>
        <end position="333"/>
    </location>
</feature>
<dbReference type="AlphaFoldDB" id="A0A2M7DEW7"/>
<dbReference type="GO" id="GO:0003333">
    <property type="term" value="P:amino acid transmembrane transport"/>
    <property type="evidence" value="ECO:0007669"/>
    <property type="project" value="InterPro"/>
</dbReference>
<feature type="transmembrane region" description="Helical" evidence="8">
    <location>
        <begin position="112"/>
        <end position="131"/>
    </location>
</feature>
<accession>A0A2M7DEW7</accession>
<feature type="transmembrane region" description="Helical" evidence="8">
    <location>
        <begin position="169"/>
        <end position="188"/>
    </location>
</feature>
<dbReference type="Pfam" id="PF03222">
    <property type="entry name" value="Trp_Tyr_perm"/>
    <property type="match status" value="1"/>
</dbReference>
<protein>
    <recommendedName>
        <fullName evidence="11">Amino acid transporter transmembrane domain-containing protein</fullName>
    </recommendedName>
</protein>
<proteinExistence type="predicted"/>
<keyword evidence="5 8" id="KW-0812">Transmembrane</keyword>
<comment type="caution">
    <text evidence="9">The sequence shown here is derived from an EMBL/GenBank/DDBJ whole genome shotgun (WGS) entry which is preliminary data.</text>
</comment>
<feature type="transmembrane region" description="Helical" evidence="8">
    <location>
        <begin position="38"/>
        <end position="58"/>
    </location>
</feature>
<organism evidence="9 10">
    <name type="scientific">bacterium (Candidatus Gribaldobacteria) CG02_land_8_20_14_3_00_41_15</name>
    <dbReference type="NCBI Taxonomy" id="2014270"/>
    <lineage>
        <taxon>Bacteria</taxon>
        <taxon>Candidatus Gribaldobacteria</taxon>
    </lineage>
</organism>
<feature type="transmembrane region" description="Helical" evidence="8">
    <location>
        <begin position="252"/>
        <end position="275"/>
    </location>
</feature>
<evidence type="ECO:0000256" key="4">
    <source>
        <dbReference type="ARBA" id="ARBA00022519"/>
    </source>
</evidence>
<comment type="subcellular location">
    <subcellularLocation>
        <location evidence="1">Cell inner membrane</location>
        <topology evidence="1">Multi-pass membrane protein</topology>
    </subcellularLocation>
</comment>
<reference evidence="10" key="1">
    <citation type="submission" date="2017-09" db="EMBL/GenBank/DDBJ databases">
        <title>Depth-based differentiation of microbial function through sediment-hosted aquifers and enrichment of novel symbionts in the deep terrestrial subsurface.</title>
        <authorList>
            <person name="Probst A.J."/>
            <person name="Ladd B."/>
            <person name="Jarett J.K."/>
            <person name="Geller-Mcgrath D.E."/>
            <person name="Sieber C.M.K."/>
            <person name="Emerson J.B."/>
            <person name="Anantharaman K."/>
            <person name="Thomas B.C."/>
            <person name="Malmstrom R."/>
            <person name="Stieglmeier M."/>
            <person name="Klingl A."/>
            <person name="Woyke T."/>
            <person name="Ryan C.M."/>
            <person name="Banfield J.F."/>
        </authorList>
    </citation>
    <scope>NUCLEOTIDE SEQUENCE [LARGE SCALE GENOMIC DNA]</scope>
</reference>
<keyword evidence="3" id="KW-1003">Cell membrane</keyword>
<dbReference type="InterPro" id="IPR018227">
    <property type="entry name" value="Amino_acid_transport_2"/>
</dbReference>